<dbReference type="AlphaFoldDB" id="A0AAV7XBD2"/>
<dbReference type="EMBL" id="JAPTSV010000013">
    <property type="protein sequence ID" value="KAJ1521832.1"/>
    <property type="molecule type" value="Genomic_DNA"/>
</dbReference>
<organism evidence="1 2">
    <name type="scientific">Megalurothrips usitatus</name>
    <name type="common">bean blossom thrips</name>
    <dbReference type="NCBI Taxonomy" id="439358"/>
    <lineage>
        <taxon>Eukaryota</taxon>
        <taxon>Metazoa</taxon>
        <taxon>Ecdysozoa</taxon>
        <taxon>Arthropoda</taxon>
        <taxon>Hexapoda</taxon>
        <taxon>Insecta</taxon>
        <taxon>Pterygota</taxon>
        <taxon>Neoptera</taxon>
        <taxon>Paraneoptera</taxon>
        <taxon>Thysanoptera</taxon>
        <taxon>Terebrantia</taxon>
        <taxon>Thripoidea</taxon>
        <taxon>Thripidae</taxon>
        <taxon>Megalurothrips</taxon>
    </lineage>
</organism>
<gene>
    <name evidence="1" type="ORF">ONE63_003467</name>
</gene>
<proteinExistence type="predicted"/>
<dbReference type="Proteomes" id="UP001075354">
    <property type="component" value="Chromosome 13"/>
</dbReference>
<evidence type="ECO:0000313" key="1">
    <source>
        <dbReference type="EMBL" id="KAJ1521832.1"/>
    </source>
</evidence>
<evidence type="ECO:0000313" key="2">
    <source>
        <dbReference type="Proteomes" id="UP001075354"/>
    </source>
</evidence>
<reference evidence="1" key="1">
    <citation type="submission" date="2022-12" db="EMBL/GenBank/DDBJ databases">
        <title>Chromosome-level genome assembly of the bean flower thrips Megalurothrips usitatus.</title>
        <authorList>
            <person name="Ma L."/>
            <person name="Liu Q."/>
            <person name="Li H."/>
            <person name="Cai W."/>
        </authorList>
    </citation>
    <scope>NUCLEOTIDE SEQUENCE</scope>
    <source>
        <strain evidence="1">Cailab_2022a</strain>
    </source>
</reference>
<sequence length="164" mass="18755">MFPFVTVNICHHFLSNLSCIFPPQVVVRGRKPNNWTANKAEIQKGFLLHVTSVADLKTVINEKVAWLQKFRKPLSFNPLAAIVGKDLQNVEKCFVVIQPSNLYEVESPAEAIDLTFKAVHALCLEYALESKNMWLLLQQKVYGIHTEWDEVPPALIPFMKFFTL</sequence>
<accession>A0AAV7XBD2</accession>
<keyword evidence="2" id="KW-1185">Reference proteome</keyword>
<name>A0AAV7XBD2_9NEOP</name>
<protein>
    <submittedName>
        <fullName evidence="1">Uncharacterized protein</fullName>
    </submittedName>
</protein>
<comment type="caution">
    <text evidence="1">The sequence shown here is derived from an EMBL/GenBank/DDBJ whole genome shotgun (WGS) entry which is preliminary data.</text>
</comment>